<dbReference type="Proteomes" id="UP000234240">
    <property type="component" value="Unassembled WGS sequence"/>
</dbReference>
<keyword evidence="1" id="KW-0732">Signal</keyword>
<keyword evidence="3" id="KW-1185">Reference proteome</keyword>
<evidence type="ECO:0000313" key="2">
    <source>
        <dbReference type="EMBL" id="PLR35495.1"/>
    </source>
</evidence>
<reference evidence="2 3" key="1">
    <citation type="submission" date="2017-12" db="EMBL/GenBank/DDBJ databases">
        <title>Characterization of six clinical isolates of Enterochimera gen. nov., a novel genus of the Yersiniaciae family and the three species Enterochimera arupensis sp. nov., Enterochimera coloradensis sp. nov, and Enterochimera californica sp. nov.</title>
        <authorList>
            <person name="Rossi A."/>
            <person name="Fisher M."/>
        </authorList>
    </citation>
    <scope>NUCLEOTIDE SEQUENCE [LARGE SCALE GENOMIC DNA]</scope>
    <source>
        <strain evidence="3">2015-Iso6</strain>
    </source>
</reference>
<dbReference type="RefSeq" id="WP_101816732.1">
    <property type="nucleotide sequence ID" value="NZ_PJZF01000011.1"/>
</dbReference>
<dbReference type="AlphaFoldDB" id="A0A2N5E3T1"/>
<name>A0A2N5E3T1_9GAMM</name>
<dbReference type="OrthoDB" id="5292716at2"/>
<feature type="chain" id="PRO_5014613488" description="DUF481 domain-containing protein" evidence="1">
    <location>
        <begin position="29"/>
        <end position="255"/>
    </location>
</feature>
<dbReference type="InterPro" id="IPR007433">
    <property type="entry name" value="DUF481"/>
</dbReference>
<dbReference type="EMBL" id="PJZF01000011">
    <property type="protein sequence ID" value="PLR35495.1"/>
    <property type="molecule type" value="Genomic_DNA"/>
</dbReference>
<evidence type="ECO:0008006" key="4">
    <source>
        <dbReference type="Google" id="ProtNLM"/>
    </source>
</evidence>
<sequence length="255" mass="27912">MIASRVLRSLPRYALVCGATLFSVNSFADSTLFTALDDPSTAKKTFEGNVQAGYSAQTGNTKNSVLSADTTMTWFHPDTAYSLWGSARNASSNDERSSEKYQLGGRTRYNLSADNYLFGQASWLSDRYNGYRSRSVATLGYGRQILNGPVHTLRMEAGPGVRHDEFQQGGNQTRALAYGALTYDYQLSDNAKFTQALSVLANDETTFNSETALNVAINKSFALKLAYNVTYNTEPPASAPEKTDTTTTVSLVYNL</sequence>
<accession>A0A2N5E3T1</accession>
<evidence type="ECO:0000256" key="1">
    <source>
        <dbReference type="SAM" id="SignalP"/>
    </source>
</evidence>
<gene>
    <name evidence="2" type="ORF">CYR55_13555</name>
</gene>
<dbReference type="SUPFAM" id="SSF56935">
    <property type="entry name" value="Porins"/>
    <property type="match status" value="1"/>
</dbReference>
<comment type="caution">
    <text evidence="2">The sequence shown here is derived from an EMBL/GenBank/DDBJ whole genome shotgun (WGS) entry which is preliminary data.</text>
</comment>
<feature type="signal peptide" evidence="1">
    <location>
        <begin position="1"/>
        <end position="28"/>
    </location>
</feature>
<proteinExistence type="predicted"/>
<organism evidence="2 3">
    <name type="scientific">Chimaeribacter californicus</name>
    <dbReference type="NCBI Taxonomy" id="2060067"/>
    <lineage>
        <taxon>Bacteria</taxon>
        <taxon>Pseudomonadati</taxon>
        <taxon>Pseudomonadota</taxon>
        <taxon>Gammaproteobacteria</taxon>
        <taxon>Enterobacterales</taxon>
        <taxon>Yersiniaceae</taxon>
        <taxon>Chimaeribacter</taxon>
    </lineage>
</organism>
<dbReference type="Pfam" id="PF04338">
    <property type="entry name" value="DUF481"/>
    <property type="match status" value="1"/>
</dbReference>
<evidence type="ECO:0000313" key="3">
    <source>
        <dbReference type="Proteomes" id="UP000234240"/>
    </source>
</evidence>
<protein>
    <recommendedName>
        <fullName evidence="4">DUF481 domain-containing protein</fullName>
    </recommendedName>
</protein>